<dbReference type="KEGG" id="osn:115223708"/>
<organism evidence="7 8">
    <name type="scientific">Octopus sinensis</name>
    <name type="common">East Asian common octopus</name>
    <dbReference type="NCBI Taxonomy" id="2607531"/>
    <lineage>
        <taxon>Eukaryota</taxon>
        <taxon>Metazoa</taxon>
        <taxon>Spiralia</taxon>
        <taxon>Lophotrochozoa</taxon>
        <taxon>Mollusca</taxon>
        <taxon>Cephalopoda</taxon>
        <taxon>Coleoidea</taxon>
        <taxon>Octopodiformes</taxon>
        <taxon>Octopoda</taxon>
        <taxon>Incirrata</taxon>
        <taxon>Octopodidae</taxon>
        <taxon>Octopus</taxon>
    </lineage>
</organism>
<feature type="region of interest" description="Disordered" evidence="5">
    <location>
        <begin position="438"/>
        <end position="460"/>
    </location>
</feature>
<keyword evidence="3" id="KW-0347">Helicase</keyword>
<evidence type="ECO:0000256" key="1">
    <source>
        <dbReference type="ARBA" id="ARBA00022741"/>
    </source>
</evidence>
<dbReference type="Pfam" id="PF00580">
    <property type="entry name" value="UvrD-helicase"/>
    <property type="match status" value="1"/>
</dbReference>
<dbReference type="InterPro" id="IPR039904">
    <property type="entry name" value="TRANK1"/>
</dbReference>
<feature type="compositionally biased region" description="Basic residues" evidence="5">
    <location>
        <begin position="399"/>
        <end position="410"/>
    </location>
</feature>
<reference evidence="8" key="1">
    <citation type="submission" date="2025-08" db="UniProtKB">
        <authorList>
            <consortium name="RefSeq"/>
        </authorList>
    </citation>
    <scope>IDENTIFICATION</scope>
</reference>
<dbReference type="RefSeq" id="XP_029650244.1">
    <property type="nucleotide sequence ID" value="XM_029794384.2"/>
</dbReference>
<feature type="region of interest" description="Disordered" evidence="5">
    <location>
        <begin position="517"/>
        <end position="544"/>
    </location>
</feature>
<dbReference type="PANTHER" id="PTHR21529">
    <property type="entry name" value="MAMMARY TURMOR VIRUS RECEPTOR HOMOLOG 1, 2 MTVR1, 2"/>
    <property type="match status" value="1"/>
</dbReference>
<evidence type="ECO:0000256" key="5">
    <source>
        <dbReference type="SAM" id="MobiDB-lite"/>
    </source>
</evidence>
<feature type="compositionally biased region" description="Acidic residues" evidence="5">
    <location>
        <begin position="823"/>
        <end position="843"/>
    </location>
</feature>
<feature type="domain" description="UvrD-like helicase ATP-binding" evidence="6">
    <location>
        <begin position="973"/>
        <end position="1115"/>
    </location>
</feature>
<dbReference type="Gene3D" id="1.25.40.20">
    <property type="entry name" value="Ankyrin repeat-containing domain"/>
    <property type="match status" value="1"/>
</dbReference>
<evidence type="ECO:0000256" key="3">
    <source>
        <dbReference type="ARBA" id="ARBA00022806"/>
    </source>
</evidence>
<evidence type="ECO:0000313" key="8">
    <source>
        <dbReference type="RefSeq" id="XP_029650244.1"/>
    </source>
</evidence>
<keyword evidence="1" id="KW-0547">Nucleotide-binding</keyword>
<dbReference type="SUPFAM" id="SSF52540">
    <property type="entry name" value="P-loop containing nucleoside triphosphate hydrolases"/>
    <property type="match status" value="1"/>
</dbReference>
<keyword evidence="2" id="KW-0378">Hydrolase</keyword>
<evidence type="ECO:0000313" key="7">
    <source>
        <dbReference type="Proteomes" id="UP000515154"/>
    </source>
</evidence>
<feature type="region of interest" description="Disordered" evidence="5">
    <location>
        <begin position="818"/>
        <end position="844"/>
    </location>
</feature>
<dbReference type="PANTHER" id="PTHR21529:SF4">
    <property type="entry name" value="TPR AND ANKYRIN REPEAT-CONTAINING PROTEIN 1"/>
    <property type="match status" value="1"/>
</dbReference>
<keyword evidence="4" id="KW-0067">ATP-binding</keyword>
<name>A0A6P7TFX2_9MOLL</name>
<dbReference type="SUPFAM" id="SSF48452">
    <property type="entry name" value="TPR-like"/>
    <property type="match status" value="1"/>
</dbReference>
<feature type="compositionally biased region" description="Acidic residues" evidence="5">
    <location>
        <begin position="523"/>
        <end position="540"/>
    </location>
</feature>
<feature type="compositionally biased region" description="Polar residues" evidence="5">
    <location>
        <begin position="345"/>
        <end position="366"/>
    </location>
</feature>
<dbReference type="GO" id="GO:0016787">
    <property type="term" value="F:hydrolase activity"/>
    <property type="evidence" value="ECO:0007669"/>
    <property type="project" value="UniProtKB-KW"/>
</dbReference>
<feature type="compositionally biased region" description="Basic and acidic residues" evidence="5">
    <location>
        <begin position="372"/>
        <end position="383"/>
    </location>
</feature>
<dbReference type="InterPro" id="IPR011990">
    <property type="entry name" value="TPR-like_helical_dom_sf"/>
</dbReference>
<proteinExistence type="predicted"/>
<evidence type="ECO:0000256" key="4">
    <source>
        <dbReference type="ARBA" id="ARBA00022840"/>
    </source>
</evidence>
<sequence length="2536" mass="293635">MARVRQNIKSAINKNNYECAAVQCRRGADLLLCCHQVKDLSKYYQGLYASRAKTIQSEPTQDTFVFLDFLENTLRSRCTIKQLDNDIDAILENWNKTTSSEIQCFPHEYFNFIGIKKSNEIDKSSALELLMNLLRNGLLSGHDSAVKIHKILQLTLDIGCLDALDYCLNNKNINVVNARNETLLHSLVQTEVEDVQFYIKVMKLLLKKGIKKSMKDSQGRKAEDLVSIVRLPGALLKVENINHCDNVDHVMDQVKKLESSSNTQLLTHYCTIGQALILEKNPTVTNCENLVKLCATRASLLFVTGFTETAEKDLAEATKYCHSEKQFSRKQLQILLQPLSEVPSEDTTSKPQNGSHGDGIVSSTNGRKGRATSKERTKSDKSNSRITTQETPAGDGAKNFKKQKCRKKNSKISNSTEAFEEITKSRSVNCQPEISEIETQSKKAKNQESNSLKSVPESLESEMKAKIESLTEYKFEEMNSSNMIIKERRETVSERITEQDIKVDICMDFNADVIKDCEQTDSEKDDDDDDDDEDDADDDDNNKNEDLFKENLFENLNWKVICTQDVWNTLKSRDLTDKTRRQTVLAIKKLASGYKSRCVRKLKDIPNSLKLYTFHLSHNSRIIWQLTINYLPELEQYSEVLCIWKVVFNLNKFRSIIDNIVRCYKASLSCCQYLKPVLSTQSLSGVLSPRVFDKCDDNKGNDICHSYLSINSESEVNIMKFYRFTSSLVRYIFQESTLNASFPFEVKEAESNIIVDNSKEAIIVLGRSGTGKTTCCLYRLWDHYITYWKQANISGSPLFQKLVTNSLDHIRDNKVLGGHLQEQSDEEQDEDDVNDSDDDESKDDSENYCHLHQLFISRNNCLCTEMQKNFKNLCTGENMSENHMEFSGLRFQDVQDNNFPIFLTSKKFWVLLDASLGSPYFFPRNEDMTLRTDFKNWLDEDSSNLFDMDIKENDVGGNFQDFYEVTYDIFEKEFWNRIKYPVPGCHPTLIWTEIMSIIKGSYKSLLSEKGFLSKNEYLAIGKKQAPNFTSDREKVYQAFVKYNKLLRERHLFDEMDVVFNLFSRLCNSQPTFCPIHEIYVDEVQDFTQAELFLMILLVENPNNMFLTGDTAQSIMRGVAFRFCDLKSLFYYLKGICSNLKQLHSINVPQTMHYLTCNYRSHSGVVSLATSVLDLLNRYFPESFDKTEKDFGTYEGPKPKIFEFCSDEDLAMLLGGDKQTTDLIEFGAQQAILVANNQAKQELPSFLSSAIVLTIAESKGLEFNDILLYNFFKDSLVTDEWRIITSYLQEIIAETNEDSQGNGQRSAEFNFDVLDSENHPHPLTFDPNKHKVLNSELKYLYTALTRAKHNIWIFDISNEKRTPIFEYFQVLRLVASVDTSSEDPDNTEFARSSTPEEWFTKGMSFFERKHFEIAIKCFQKSGHKKEETVATAFQYVQQAQMQDSAAKKQKHFLIASKYFFDCNMCIRSAWCLSEGGKYELSARLYRKCHKYNEAAVNFKNAKMYEEAVQCYLKISFYGKAVDVLHDAKQYGHAIELIQEYKSLEQSYGDSAPEDFIKNRPTKDIFYLAQQAANLYYQYKDFEKMKVALLHFTTLEDKLNFLEKKRLFKDAAELLRNNGQIQSSMDLLWQNNLFSESVAVAATLNDNKLYADCLYKQAGHSYVVAKLKTMRTPMPSPAAEGGDSVNDGKSVDIDLDLSRNIEEDLRNALLLYKKEGNNFGQAKCHLLLAKLNETNTKSTIDAVEAFKQFKLVKVPIGCLEAIQFFTDLDPHDFYKESFWNVINESFALVHLLKSHLQSSNLVVKSYLPYFGLSFKDDSVWKSHTTEPLCCISLIEYNICNRMSYASFTFDKFKSWLNKYLKFCIRKLFQILYHKLTIHIIISTPCPFESAELCQSSETCCCHLANFYGSQHTDFCRFQEKKCMHLHESSTLPRFDIRVVICQMLLTIKLQDDFEEFKFFATHLYKALISNLDQDTHLSDVFHPDNINALKICIRNHYKMVFQKMTLLEKVQSSDFYFEVNILFSWLNIRYDLNKLMEDMYQQIGKESFPDVHIVNSSLVSSDNKYMCIYQRFYDSLYFLYERHQPFEAVIQFSKFCVLFLKKRKRILPDLHCLLLWIEFFMTISFMLLMRHCKISVVLSSSHISSVDIIDILQSRFSEKLQDILNSSRMWLNLKLLEVRVAKMVSLIFSDNIFKCLQKEDVNSRKLAKRVFILGLCYIHCFSEQPFENIPDLKFLMKCENVATLVEDPLLRVRDICRLIAENQDVACRLIKATVKVLMQTPEYEISRYYWMFKNGKPLGLQLVSDKQLPMSRLEMADSSPTGVSEIDSEITEKMVEDLISNEEKDKKNDSVMQTKAVQVIENAYLRYRNKLLKELRSLEIPANLPLFSPSEKYCSVCAVSFSSKQWITPFKINGNDSSDEKETLFKHLKKPAHSAKILEFKAFSKLYETRFLPVKERAKNYLDLDLVSDNEEITFYFNLLKLKLQEFDKNLDQICQNANWTETEKLETIAGNIEHFAEKMKQLYKNSEHLKQDVKHLM</sequence>
<keyword evidence="7" id="KW-1185">Reference proteome</keyword>
<dbReference type="Proteomes" id="UP000515154">
    <property type="component" value="Linkage group LG23"/>
</dbReference>
<dbReference type="Gene3D" id="1.25.40.10">
    <property type="entry name" value="Tetratricopeptide repeat domain"/>
    <property type="match status" value="1"/>
</dbReference>
<evidence type="ECO:0000259" key="6">
    <source>
        <dbReference type="Pfam" id="PF00580"/>
    </source>
</evidence>
<dbReference type="InterPro" id="IPR027417">
    <property type="entry name" value="P-loop_NTPase"/>
</dbReference>
<accession>A0A6P7TFX2</accession>
<feature type="region of interest" description="Disordered" evidence="5">
    <location>
        <begin position="341"/>
        <end position="426"/>
    </location>
</feature>
<dbReference type="GO" id="GO:0005524">
    <property type="term" value="F:ATP binding"/>
    <property type="evidence" value="ECO:0007669"/>
    <property type="project" value="UniProtKB-KW"/>
</dbReference>
<protein>
    <submittedName>
        <fullName evidence="8">TPR and ankyrin repeat-containing protein 1-like</fullName>
    </submittedName>
</protein>
<dbReference type="InterPro" id="IPR014016">
    <property type="entry name" value="UvrD-like_ATP-bd"/>
</dbReference>
<gene>
    <name evidence="8" type="primary">LOC115223708</name>
</gene>
<dbReference type="InterPro" id="IPR036770">
    <property type="entry name" value="Ankyrin_rpt-contain_sf"/>
</dbReference>
<dbReference type="GO" id="GO:0004386">
    <property type="term" value="F:helicase activity"/>
    <property type="evidence" value="ECO:0007669"/>
    <property type="project" value="UniProtKB-KW"/>
</dbReference>
<dbReference type="Gene3D" id="3.40.50.300">
    <property type="entry name" value="P-loop containing nucleotide triphosphate hydrolases"/>
    <property type="match status" value="2"/>
</dbReference>
<evidence type="ECO:0000256" key="2">
    <source>
        <dbReference type="ARBA" id="ARBA00022801"/>
    </source>
</evidence>